<dbReference type="PANTHER" id="PTHR18964">
    <property type="entry name" value="ROK (REPRESSOR, ORF, KINASE) FAMILY"/>
    <property type="match status" value="1"/>
</dbReference>
<comment type="similarity">
    <text evidence="1">Belongs to the ROK (NagC/XylR) family.</text>
</comment>
<dbReference type="Pfam" id="PF00480">
    <property type="entry name" value="ROK"/>
    <property type="match status" value="1"/>
</dbReference>
<name>A0ABS7UD99_9ACTN</name>
<accession>A0ABS7UD99</accession>
<dbReference type="InterPro" id="IPR000835">
    <property type="entry name" value="HTH_MarR-typ"/>
</dbReference>
<dbReference type="Pfam" id="PF12802">
    <property type="entry name" value="MarR_2"/>
    <property type="match status" value="1"/>
</dbReference>
<dbReference type="InterPro" id="IPR043129">
    <property type="entry name" value="ATPase_NBD"/>
</dbReference>
<dbReference type="RefSeq" id="WP_224123338.1">
    <property type="nucleotide sequence ID" value="NZ_JAIQZJ010000006.1"/>
</dbReference>
<reference evidence="3 4" key="1">
    <citation type="submission" date="2021-09" db="EMBL/GenBank/DDBJ databases">
        <title>Whole genome sequence of Nocardioides sp. GBK3QG-3.</title>
        <authorList>
            <person name="Tuo L."/>
        </authorList>
    </citation>
    <scope>NUCLEOTIDE SEQUENCE [LARGE SCALE GENOMIC DNA]</scope>
    <source>
        <strain evidence="3 4">GBK3QG-3</strain>
    </source>
</reference>
<evidence type="ECO:0000256" key="1">
    <source>
        <dbReference type="ARBA" id="ARBA00006479"/>
    </source>
</evidence>
<organism evidence="3 4">
    <name type="scientific">Nocardioides mangrovi</name>
    <dbReference type="NCBI Taxonomy" id="2874580"/>
    <lineage>
        <taxon>Bacteria</taxon>
        <taxon>Bacillati</taxon>
        <taxon>Actinomycetota</taxon>
        <taxon>Actinomycetes</taxon>
        <taxon>Propionibacteriales</taxon>
        <taxon>Nocardioidaceae</taxon>
        <taxon>Nocardioides</taxon>
    </lineage>
</organism>
<comment type="caution">
    <text evidence="3">The sequence shown here is derived from an EMBL/GenBank/DDBJ whole genome shotgun (WGS) entry which is preliminary data.</text>
</comment>
<dbReference type="InterPro" id="IPR036390">
    <property type="entry name" value="WH_DNA-bd_sf"/>
</dbReference>
<dbReference type="SUPFAM" id="SSF53067">
    <property type="entry name" value="Actin-like ATPase domain"/>
    <property type="match status" value="1"/>
</dbReference>
<dbReference type="EMBL" id="JAIQZJ010000006">
    <property type="protein sequence ID" value="MBZ5738971.1"/>
    <property type="molecule type" value="Genomic_DNA"/>
</dbReference>
<sequence length="397" mass="40985">MTTGATTTGARLAGTTEQLRRANLSRTLEVLHQRGPTSRSDLTRTLGLSRSTMAAVVADLEALGLVTETQPAATSRAGRPSGLVRPADDVVAIAVNPEVDAVHVGVVGLHGRVLEHTRIEVPDTRMSTIVPLATAAIRGMLADDPPRYRVVGIGLAIPGQVRISDGVIRQATHLGWTEEPIADLFVEATGLRTWAANAATLAMRAESQFGAGQGVQDLVYFIGGASGIGGGAIVGGRLLTGDGGYAGEFGHTVVRPDGRACHCGGTGCLEAEVDQATLLRAVGLEAAQADELPARLVASDDPAVADLVEEKSSLLAIAVRNALNTLNPEAVVLSGFLAALHRASGRDLTAGAVASARERVELRDAALGVEQLMIGAGELVFGELLRDPVLLATPVLA</sequence>
<protein>
    <submittedName>
        <fullName evidence="3">ROK family protein</fullName>
    </submittedName>
</protein>
<keyword evidence="4" id="KW-1185">Reference proteome</keyword>
<dbReference type="Proteomes" id="UP000780875">
    <property type="component" value="Unassembled WGS sequence"/>
</dbReference>
<dbReference type="PANTHER" id="PTHR18964:SF149">
    <property type="entry name" value="BIFUNCTIONAL UDP-N-ACETYLGLUCOSAMINE 2-EPIMERASE_N-ACETYLMANNOSAMINE KINASE"/>
    <property type="match status" value="1"/>
</dbReference>
<evidence type="ECO:0000313" key="3">
    <source>
        <dbReference type="EMBL" id="MBZ5738971.1"/>
    </source>
</evidence>
<dbReference type="SUPFAM" id="SSF46785">
    <property type="entry name" value="Winged helix' DNA-binding domain"/>
    <property type="match status" value="1"/>
</dbReference>
<feature type="domain" description="HTH marR-type" evidence="2">
    <location>
        <begin position="26"/>
        <end position="76"/>
    </location>
</feature>
<gene>
    <name evidence="3" type="ORF">K8U61_12410</name>
</gene>
<evidence type="ECO:0000313" key="4">
    <source>
        <dbReference type="Proteomes" id="UP000780875"/>
    </source>
</evidence>
<dbReference type="Gene3D" id="1.10.10.10">
    <property type="entry name" value="Winged helix-like DNA-binding domain superfamily/Winged helix DNA-binding domain"/>
    <property type="match status" value="1"/>
</dbReference>
<evidence type="ECO:0000259" key="2">
    <source>
        <dbReference type="Pfam" id="PF12802"/>
    </source>
</evidence>
<dbReference type="InterPro" id="IPR036388">
    <property type="entry name" value="WH-like_DNA-bd_sf"/>
</dbReference>
<dbReference type="Gene3D" id="3.30.420.40">
    <property type="match status" value="2"/>
</dbReference>
<proteinExistence type="inferred from homology"/>
<dbReference type="InterPro" id="IPR000600">
    <property type="entry name" value="ROK"/>
</dbReference>